<dbReference type="Proteomes" id="UP000007797">
    <property type="component" value="Unassembled WGS sequence"/>
</dbReference>
<feature type="transmembrane region" description="Helical" evidence="5">
    <location>
        <begin position="59"/>
        <end position="81"/>
    </location>
</feature>
<evidence type="ECO:0000256" key="1">
    <source>
        <dbReference type="ARBA" id="ARBA00004141"/>
    </source>
</evidence>
<dbReference type="GO" id="GO:0016192">
    <property type="term" value="P:vesicle-mediated transport"/>
    <property type="evidence" value="ECO:0007669"/>
    <property type="project" value="TreeGrafter"/>
</dbReference>
<dbReference type="KEGG" id="dfa:DFA_05418"/>
<dbReference type="PANTHER" id="PTHR28128">
    <property type="entry name" value="GOLGI APPARATUS MEMBRANE PROTEIN TVP15"/>
    <property type="match status" value="1"/>
</dbReference>
<dbReference type="OrthoDB" id="423534at2759"/>
<dbReference type="PANTHER" id="PTHR28128:SF1">
    <property type="entry name" value="GOLGI APPARATUS MEMBRANE PROTEIN TVP15"/>
    <property type="match status" value="1"/>
</dbReference>
<dbReference type="GO" id="GO:0000139">
    <property type="term" value="C:Golgi membrane"/>
    <property type="evidence" value="ECO:0007669"/>
    <property type="project" value="TreeGrafter"/>
</dbReference>
<dbReference type="Pfam" id="PF08507">
    <property type="entry name" value="COPI_assoc"/>
    <property type="match status" value="1"/>
</dbReference>
<dbReference type="RefSeq" id="XP_004361137.1">
    <property type="nucleotide sequence ID" value="XM_004361080.1"/>
</dbReference>
<dbReference type="EMBL" id="GL883008">
    <property type="protein sequence ID" value="EGG23286.1"/>
    <property type="molecule type" value="Genomic_DNA"/>
</dbReference>
<evidence type="ECO:0000256" key="5">
    <source>
        <dbReference type="SAM" id="Phobius"/>
    </source>
</evidence>
<keyword evidence="2 5" id="KW-0812">Transmembrane</keyword>
<reference evidence="7" key="1">
    <citation type="journal article" date="2011" name="Genome Res.">
        <title>Phylogeny-wide analysis of social amoeba genomes highlights ancient origins for complex intercellular communication.</title>
        <authorList>
            <person name="Heidel A.J."/>
            <person name="Lawal H.M."/>
            <person name="Felder M."/>
            <person name="Schilde C."/>
            <person name="Helps N.R."/>
            <person name="Tunggal B."/>
            <person name="Rivero F."/>
            <person name="John U."/>
            <person name="Schleicher M."/>
            <person name="Eichinger L."/>
            <person name="Platzer M."/>
            <person name="Noegel A.A."/>
            <person name="Schaap P."/>
            <person name="Gloeckner G."/>
        </authorList>
    </citation>
    <scope>NUCLEOTIDE SEQUENCE [LARGE SCALE GENOMIC DNA]</scope>
    <source>
        <strain evidence="7">SH3</strain>
    </source>
</reference>
<organism evidence="6 7">
    <name type="scientific">Cavenderia fasciculata</name>
    <name type="common">Slime mold</name>
    <name type="synonym">Dictyostelium fasciculatum</name>
    <dbReference type="NCBI Taxonomy" id="261658"/>
    <lineage>
        <taxon>Eukaryota</taxon>
        <taxon>Amoebozoa</taxon>
        <taxon>Evosea</taxon>
        <taxon>Eumycetozoa</taxon>
        <taxon>Dictyostelia</taxon>
        <taxon>Acytosteliales</taxon>
        <taxon>Cavenderiaceae</taxon>
        <taxon>Cavenderia</taxon>
    </lineage>
</organism>
<evidence type="ECO:0000256" key="3">
    <source>
        <dbReference type="ARBA" id="ARBA00022989"/>
    </source>
</evidence>
<keyword evidence="4 5" id="KW-0472">Membrane</keyword>
<dbReference type="InterPro" id="IPR013714">
    <property type="entry name" value="Golgi_TVP15"/>
</dbReference>
<comment type="subcellular location">
    <subcellularLocation>
        <location evidence="1">Membrane</location>
        <topology evidence="1">Multi-pass membrane protein</topology>
    </subcellularLocation>
</comment>
<evidence type="ECO:0000313" key="7">
    <source>
        <dbReference type="Proteomes" id="UP000007797"/>
    </source>
</evidence>
<protein>
    <submittedName>
        <fullName evidence="6">Membrane protein</fullName>
    </submittedName>
</protein>
<evidence type="ECO:0000256" key="4">
    <source>
        <dbReference type="ARBA" id="ARBA00023136"/>
    </source>
</evidence>
<accession>F4PL64</accession>
<gene>
    <name evidence="6" type="primary">pmpA</name>
    <name evidence="6" type="ORF">DFA_05418</name>
</gene>
<sequence>MSVCLSPALDLRTTTHPRRCEPTTNPSSKKAIYLKLNNYYPKFINNNNNILKMNDRSKVGLVLSILCILVGLLIIGCGIYVFVDRAWYDIKGFVIACIFLLFGVFIVILEFVFPAKMVYLFGFYTFWAGKGLFFCILGLLILGNHGFFLFAGIVTIAVGIILTVVHFIGAVGCPRPLISGDGSIKSTKSTTTTTTTTTHNNV</sequence>
<keyword evidence="3 5" id="KW-1133">Transmembrane helix</keyword>
<evidence type="ECO:0000256" key="2">
    <source>
        <dbReference type="ARBA" id="ARBA00022692"/>
    </source>
</evidence>
<dbReference type="GeneID" id="14875061"/>
<feature type="transmembrane region" description="Helical" evidence="5">
    <location>
        <begin position="120"/>
        <end position="141"/>
    </location>
</feature>
<name>F4PL64_CACFS</name>
<dbReference type="AlphaFoldDB" id="F4PL64"/>
<keyword evidence="7" id="KW-1185">Reference proteome</keyword>
<evidence type="ECO:0000313" key="6">
    <source>
        <dbReference type="EMBL" id="EGG23286.1"/>
    </source>
</evidence>
<feature type="transmembrane region" description="Helical" evidence="5">
    <location>
        <begin position="147"/>
        <end position="168"/>
    </location>
</feature>
<proteinExistence type="predicted"/>
<feature type="transmembrane region" description="Helical" evidence="5">
    <location>
        <begin position="93"/>
        <end position="113"/>
    </location>
</feature>